<dbReference type="Proteomes" id="UP001251528">
    <property type="component" value="Unassembled WGS sequence"/>
</dbReference>
<keyword evidence="2" id="KW-1133">Transmembrane helix</keyword>
<organism evidence="3 4">
    <name type="scientific">Conoideocrella luteorostrata</name>
    <dbReference type="NCBI Taxonomy" id="1105319"/>
    <lineage>
        <taxon>Eukaryota</taxon>
        <taxon>Fungi</taxon>
        <taxon>Dikarya</taxon>
        <taxon>Ascomycota</taxon>
        <taxon>Pezizomycotina</taxon>
        <taxon>Sordariomycetes</taxon>
        <taxon>Hypocreomycetidae</taxon>
        <taxon>Hypocreales</taxon>
        <taxon>Clavicipitaceae</taxon>
        <taxon>Conoideocrella</taxon>
    </lineage>
</organism>
<accession>A0AAJ0FQN7</accession>
<keyword evidence="2" id="KW-0472">Membrane</keyword>
<feature type="compositionally biased region" description="Polar residues" evidence="1">
    <location>
        <begin position="148"/>
        <end position="157"/>
    </location>
</feature>
<feature type="region of interest" description="Disordered" evidence="1">
    <location>
        <begin position="126"/>
        <end position="160"/>
    </location>
</feature>
<dbReference type="EMBL" id="JASWJB010000227">
    <property type="protein sequence ID" value="KAK2593127.1"/>
    <property type="molecule type" value="Genomic_DNA"/>
</dbReference>
<keyword evidence="2" id="KW-0812">Transmembrane</keyword>
<proteinExistence type="predicted"/>
<evidence type="ECO:0000256" key="2">
    <source>
        <dbReference type="SAM" id="Phobius"/>
    </source>
</evidence>
<name>A0AAJ0FQN7_9HYPO</name>
<protein>
    <submittedName>
        <fullName evidence="3">Uncharacterized protein</fullName>
    </submittedName>
</protein>
<dbReference type="AlphaFoldDB" id="A0AAJ0FQN7"/>
<evidence type="ECO:0000313" key="3">
    <source>
        <dbReference type="EMBL" id="KAK2593127.1"/>
    </source>
</evidence>
<gene>
    <name evidence="3" type="ORF">QQS21_009176</name>
</gene>
<feature type="region of interest" description="Disordered" evidence="1">
    <location>
        <begin position="66"/>
        <end position="88"/>
    </location>
</feature>
<feature type="transmembrane region" description="Helical" evidence="2">
    <location>
        <begin position="23"/>
        <end position="48"/>
    </location>
</feature>
<keyword evidence="4" id="KW-1185">Reference proteome</keyword>
<evidence type="ECO:0000256" key="1">
    <source>
        <dbReference type="SAM" id="MobiDB-lite"/>
    </source>
</evidence>
<comment type="caution">
    <text evidence="3">The sequence shown here is derived from an EMBL/GenBank/DDBJ whole genome shotgun (WGS) entry which is preliminary data.</text>
</comment>
<evidence type="ECO:0000313" key="4">
    <source>
        <dbReference type="Proteomes" id="UP001251528"/>
    </source>
</evidence>
<reference evidence="3" key="1">
    <citation type="submission" date="2023-06" db="EMBL/GenBank/DDBJ databases">
        <title>Conoideocrella luteorostrata (Hypocreales: Clavicipitaceae), a potential biocontrol fungus for elongate hemlock scale in United States Christmas tree production areas.</title>
        <authorList>
            <person name="Barrett H."/>
            <person name="Lovett B."/>
            <person name="Macias A.M."/>
            <person name="Stajich J.E."/>
            <person name="Kasson M.T."/>
        </authorList>
    </citation>
    <scope>NUCLEOTIDE SEQUENCE</scope>
    <source>
        <strain evidence="3">ARSEF 14590</strain>
    </source>
</reference>
<sequence>MAPTPVLVRNETEQASSSNNQRLWIVIGTIAGILVLSGIITVIIVLLLKYRQRSYLKVRSTEWPLPKIPLPNRHSGQSTRESLEADHEHQRQYIIQKSLAGRGASHDSYPDNQEQVTQCMIQKPANSPMMVSEPQKHSTARAADEQEGCQSGQSEASSALVRDFKEWEAKLRREGGRSLQRHPGIENVLMGIHTHQSLESEYLKRNISSLGER</sequence>